<dbReference type="EMBL" id="QWEG01000008">
    <property type="protein sequence ID" value="RHW38894.1"/>
    <property type="molecule type" value="Genomic_DNA"/>
</dbReference>
<sequence>MKRSRFLLLIMAILAIGIISACSSLDTANLELDQKHLALPDYVTNSPKKVEETYLLAAQYPEVLESVPCYCGCGAESGHENNLDCFVVDMDDNQAVTEWTPHGTA</sequence>
<reference evidence="1 2" key="1">
    <citation type="journal article" date="2017" name="Int. J. Syst. Evol. Microbiol.">
        <title>Bacillus notoginsengisoli sp. nov., a novel bacterium isolated from the rhizosphere of Panax notoginseng.</title>
        <authorList>
            <person name="Zhang M.Y."/>
            <person name="Cheng J."/>
            <person name="Cai Y."/>
            <person name="Zhang T.Y."/>
            <person name="Wu Y.Y."/>
            <person name="Manikprabhu D."/>
            <person name="Li W.J."/>
            <person name="Zhang Y.X."/>
        </authorList>
    </citation>
    <scope>NUCLEOTIDE SEQUENCE [LARGE SCALE GENOMIC DNA]</scope>
    <source>
        <strain evidence="1 2">JCM 30743</strain>
    </source>
</reference>
<keyword evidence="2" id="KW-1185">Reference proteome</keyword>
<dbReference type="InterPro" id="IPR025673">
    <property type="entry name" value="PCYCGC"/>
</dbReference>
<proteinExistence type="predicted"/>
<dbReference type="Proteomes" id="UP000284416">
    <property type="component" value="Unassembled WGS sequence"/>
</dbReference>
<gene>
    <name evidence="1" type="ORF">D1B31_12990</name>
</gene>
<evidence type="ECO:0000313" key="2">
    <source>
        <dbReference type="Proteomes" id="UP000284416"/>
    </source>
</evidence>
<dbReference type="AlphaFoldDB" id="A0A417YSC2"/>
<dbReference type="Pfam" id="PF13798">
    <property type="entry name" value="PCYCGC"/>
    <property type="match status" value="1"/>
</dbReference>
<protein>
    <recommendedName>
        <fullName evidence="3">Lipoprotein</fullName>
    </recommendedName>
</protein>
<dbReference type="PROSITE" id="PS51257">
    <property type="entry name" value="PROKAR_LIPOPROTEIN"/>
    <property type="match status" value="1"/>
</dbReference>
<accession>A0A417YSC2</accession>
<comment type="caution">
    <text evidence="1">The sequence shown here is derived from an EMBL/GenBank/DDBJ whole genome shotgun (WGS) entry which is preliminary data.</text>
</comment>
<dbReference type="OrthoDB" id="2654667at2"/>
<name>A0A417YSC2_9BACI</name>
<evidence type="ECO:0008006" key="3">
    <source>
        <dbReference type="Google" id="ProtNLM"/>
    </source>
</evidence>
<evidence type="ECO:0000313" key="1">
    <source>
        <dbReference type="EMBL" id="RHW38894.1"/>
    </source>
</evidence>
<organism evidence="1 2">
    <name type="scientific">Neobacillus notoginsengisoli</name>
    <dbReference type="NCBI Taxonomy" id="1578198"/>
    <lineage>
        <taxon>Bacteria</taxon>
        <taxon>Bacillati</taxon>
        <taxon>Bacillota</taxon>
        <taxon>Bacilli</taxon>
        <taxon>Bacillales</taxon>
        <taxon>Bacillaceae</taxon>
        <taxon>Neobacillus</taxon>
    </lineage>
</organism>